<name>A0ABT9Q9Y6_9ACTN</name>
<proteinExistence type="predicted"/>
<gene>
    <name evidence="2" type="ORF">J2853_002426</name>
</gene>
<evidence type="ECO:0000256" key="1">
    <source>
        <dbReference type="SAM" id="Phobius"/>
    </source>
</evidence>
<protein>
    <recommendedName>
        <fullName evidence="4">Histidine kinase</fullName>
    </recommendedName>
</protein>
<dbReference type="Proteomes" id="UP001225356">
    <property type="component" value="Unassembled WGS sequence"/>
</dbReference>
<keyword evidence="1" id="KW-0812">Transmembrane</keyword>
<feature type="transmembrane region" description="Helical" evidence="1">
    <location>
        <begin position="45"/>
        <end position="78"/>
    </location>
</feature>
<reference evidence="2 3" key="1">
    <citation type="submission" date="2023-07" db="EMBL/GenBank/DDBJ databases">
        <title>Sequencing the genomes of 1000 actinobacteria strains.</title>
        <authorList>
            <person name="Klenk H.-P."/>
        </authorList>
    </citation>
    <scope>NUCLEOTIDE SEQUENCE [LARGE SCALE GENOMIC DNA]</scope>
    <source>
        <strain evidence="2 3">DSM 46740</strain>
    </source>
</reference>
<organism evidence="2 3">
    <name type="scientific">Streptosporangium lutulentum</name>
    <dbReference type="NCBI Taxonomy" id="1461250"/>
    <lineage>
        <taxon>Bacteria</taxon>
        <taxon>Bacillati</taxon>
        <taxon>Actinomycetota</taxon>
        <taxon>Actinomycetes</taxon>
        <taxon>Streptosporangiales</taxon>
        <taxon>Streptosporangiaceae</taxon>
        <taxon>Streptosporangium</taxon>
    </lineage>
</organism>
<dbReference type="RefSeq" id="WP_307557264.1">
    <property type="nucleotide sequence ID" value="NZ_JAUSQU010000001.1"/>
</dbReference>
<evidence type="ECO:0000313" key="2">
    <source>
        <dbReference type="EMBL" id="MDP9843215.1"/>
    </source>
</evidence>
<keyword evidence="1" id="KW-0472">Membrane</keyword>
<sequence length="115" mass="11253">MSVVSAGLAAERFSGALRVAAVTAAWATVAGVTAAVCHPASGTELVVPVVVAVSSAVVMLVGRLVGTALVVLHVGLLAMFTWGEVGGLVLLSSTLAALAMLPLPIVSTGSTSGED</sequence>
<keyword evidence="3" id="KW-1185">Reference proteome</keyword>
<comment type="caution">
    <text evidence="2">The sequence shown here is derived from an EMBL/GenBank/DDBJ whole genome shotgun (WGS) entry which is preliminary data.</text>
</comment>
<evidence type="ECO:0000313" key="3">
    <source>
        <dbReference type="Proteomes" id="UP001225356"/>
    </source>
</evidence>
<feature type="transmembrane region" description="Helical" evidence="1">
    <location>
        <begin position="85"/>
        <end position="105"/>
    </location>
</feature>
<dbReference type="EMBL" id="JAUSQU010000001">
    <property type="protein sequence ID" value="MDP9843215.1"/>
    <property type="molecule type" value="Genomic_DNA"/>
</dbReference>
<accession>A0ABT9Q9Y6</accession>
<keyword evidence="1" id="KW-1133">Transmembrane helix</keyword>
<evidence type="ECO:0008006" key="4">
    <source>
        <dbReference type="Google" id="ProtNLM"/>
    </source>
</evidence>